<comment type="caution">
    <text evidence="2">The sequence shown here is derived from an EMBL/GenBank/DDBJ whole genome shotgun (WGS) entry which is preliminary data.</text>
</comment>
<evidence type="ECO:0000256" key="1">
    <source>
        <dbReference type="SAM" id="SignalP"/>
    </source>
</evidence>
<evidence type="ECO:0000313" key="3">
    <source>
        <dbReference type="Proteomes" id="UP000807353"/>
    </source>
</evidence>
<dbReference type="EMBL" id="MU150363">
    <property type="protein sequence ID" value="KAF9457642.1"/>
    <property type="molecule type" value="Genomic_DNA"/>
</dbReference>
<accession>A0A9P6C9X5</accession>
<organism evidence="2 3">
    <name type="scientific">Collybia nuda</name>
    <dbReference type="NCBI Taxonomy" id="64659"/>
    <lineage>
        <taxon>Eukaryota</taxon>
        <taxon>Fungi</taxon>
        <taxon>Dikarya</taxon>
        <taxon>Basidiomycota</taxon>
        <taxon>Agaricomycotina</taxon>
        <taxon>Agaricomycetes</taxon>
        <taxon>Agaricomycetidae</taxon>
        <taxon>Agaricales</taxon>
        <taxon>Tricholomatineae</taxon>
        <taxon>Clitocybaceae</taxon>
        <taxon>Collybia</taxon>
    </lineage>
</organism>
<evidence type="ECO:0000313" key="2">
    <source>
        <dbReference type="EMBL" id="KAF9457642.1"/>
    </source>
</evidence>
<sequence>MRLLYTILVAFPFVSGVSLQPPTNPHVGAITDINWINGARDPPTWGLFLMNISQAFDLKANFGVIDPKPQTVRVTLPSTLRPSNDYVLYAVNVSNWDQVLGSSGRFSISA</sequence>
<keyword evidence="1" id="KW-0732">Signal</keyword>
<name>A0A9P6C9X5_9AGAR</name>
<protein>
    <submittedName>
        <fullName evidence="2">Uncharacterized protein</fullName>
    </submittedName>
</protein>
<dbReference type="Proteomes" id="UP000807353">
    <property type="component" value="Unassembled WGS sequence"/>
</dbReference>
<feature type="signal peptide" evidence="1">
    <location>
        <begin position="1"/>
        <end position="19"/>
    </location>
</feature>
<feature type="chain" id="PRO_5040441355" evidence="1">
    <location>
        <begin position="20"/>
        <end position="110"/>
    </location>
</feature>
<proteinExistence type="predicted"/>
<keyword evidence="3" id="KW-1185">Reference proteome</keyword>
<reference evidence="2" key="1">
    <citation type="submission" date="2020-11" db="EMBL/GenBank/DDBJ databases">
        <authorList>
            <consortium name="DOE Joint Genome Institute"/>
            <person name="Ahrendt S."/>
            <person name="Riley R."/>
            <person name="Andreopoulos W."/>
            <person name="Labutti K."/>
            <person name="Pangilinan J."/>
            <person name="Ruiz-Duenas F.J."/>
            <person name="Barrasa J.M."/>
            <person name="Sanchez-Garcia M."/>
            <person name="Camarero S."/>
            <person name="Miyauchi S."/>
            <person name="Serrano A."/>
            <person name="Linde D."/>
            <person name="Babiker R."/>
            <person name="Drula E."/>
            <person name="Ayuso-Fernandez I."/>
            <person name="Pacheco R."/>
            <person name="Padilla G."/>
            <person name="Ferreira P."/>
            <person name="Barriuso J."/>
            <person name="Kellner H."/>
            <person name="Castanera R."/>
            <person name="Alfaro M."/>
            <person name="Ramirez L."/>
            <person name="Pisabarro A.G."/>
            <person name="Kuo A."/>
            <person name="Tritt A."/>
            <person name="Lipzen A."/>
            <person name="He G."/>
            <person name="Yan M."/>
            <person name="Ng V."/>
            <person name="Cullen D."/>
            <person name="Martin F."/>
            <person name="Rosso M.-N."/>
            <person name="Henrissat B."/>
            <person name="Hibbett D."/>
            <person name="Martinez A.T."/>
            <person name="Grigoriev I.V."/>
        </authorList>
    </citation>
    <scope>NUCLEOTIDE SEQUENCE</scope>
    <source>
        <strain evidence="2">CBS 247.69</strain>
    </source>
</reference>
<dbReference type="OrthoDB" id="5420143at2759"/>
<dbReference type="AlphaFoldDB" id="A0A9P6C9X5"/>
<gene>
    <name evidence="2" type="ORF">BDZ94DRAFT_1272650</name>
</gene>